<proteinExistence type="predicted"/>
<keyword evidence="1" id="KW-0812">Transmembrane</keyword>
<protein>
    <submittedName>
        <fullName evidence="2">Uncharacterized protein</fullName>
    </submittedName>
</protein>
<comment type="caution">
    <text evidence="2">The sequence shown here is derived from an EMBL/GenBank/DDBJ whole genome shotgun (WGS) entry which is preliminary data.</text>
</comment>
<evidence type="ECO:0000313" key="2">
    <source>
        <dbReference type="EMBL" id="OXA58230.1"/>
    </source>
</evidence>
<reference evidence="2 3" key="1">
    <citation type="submission" date="2015-12" db="EMBL/GenBank/DDBJ databases">
        <title>The genome of Folsomia candida.</title>
        <authorList>
            <person name="Faddeeva A."/>
            <person name="Derks M.F."/>
            <person name="Anvar Y."/>
            <person name="Smit S."/>
            <person name="Van Straalen N."/>
            <person name="Roelofs D."/>
        </authorList>
    </citation>
    <scope>NUCLEOTIDE SEQUENCE [LARGE SCALE GENOMIC DNA]</scope>
    <source>
        <strain evidence="2 3">VU population</strain>
        <tissue evidence="2">Whole body</tissue>
    </source>
</reference>
<dbReference type="Proteomes" id="UP000198287">
    <property type="component" value="Unassembled WGS sequence"/>
</dbReference>
<sequence>MAASKFLKCNPVDYHRRRMGLSQKFKNTKFRKEKPQRFSTVEEKLKIKYHPILLMFLLFIFLIIPAAIYGQLQENCEPHRGEKLTLSGFCLGYQTLRGMFVK</sequence>
<feature type="transmembrane region" description="Helical" evidence="1">
    <location>
        <begin position="52"/>
        <end position="72"/>
    </location>
</feature>
<dbReference type="EMBL" id="LNIX01000003">
    <property type="protein sequence ID" value="OXA58230.1"/>
    <property type="molecule type" value="Genomic_DNA"/>
</dbReference>
<evidence type="ECO:0000313" key="3">
    <source>
        <dbReference type="Proteomes" id="UP000198287"/>
    </source>
</evidence>
<name>A0A226ELP9_FOLCA</name>
<keyword evidence="1" id="KW-0472">Membrane</keyword>
<gene>
    <name evidence="2" type="ORF">Fcan01_06590</name>
</gene>
<evidence type="ECO:0000256" key="1">
    <source>
        <dbReference type="SAM" id="Phobius"/>
    </source>
</evidence>
<keyword evidence="1" id="KW-1133">Transmembrane helix</keyword>
<dbReference type="AlphaFoldDB" id="A0A226ELP9"/>
<keyword evidence="3" id="KW-1185">Reference proteome</keyword>
<accession>A0A226ELP9</accession>
<organism evidence="2 3">
    <name type="scientific">Folsomia candida</name>
    <name type="common">Springtail</name>
    <dbReference type="NCBI Taxonomy" id="158441"/>
    <lineage>
        <taxon>Eukaryota</taxon>
        <taxon>Metazoa</taxon>
        <taxon>Ecdysozoa</taxon>
        <taxon>Arthropoda</taxon>
        <taxon>Hexapoda</taxon>
        <taxon>Collembola</taxon>
        <taxon>Entomobryomorpha</taxon>
        <taxon>Isotomoidea</taxon>
        <taxon>Isotomidae</taxon>
        <taxon>Proisotominae</taxon>
        <taxon>Folsomia</taxon>
    </lineage>
</organism>